<evidence type="ECO:0000313" key="4">
    <source>
        <dbReference type="Proteomes" id="UP000568877"/>
    </source>
</evidence>
<feature type="domain" description="Peptidase A2" evidence="2">
    <location>
        <begin position="27"/>
        <end position="123"/>
    </location>
</feature>
<dbReference type="Proteomes" id="UP000568877">
    <property type="component" value="Unassembled WGS sequence"/>
</dbReference>
<dbReference type="GO" id="GO:0004190">
    <property type="term" value="F:aspartic-type endopeptidase activity"/>
    <property type="evidence" value="ECO:0007669"/>
    <property type="project" value="InterPro"/>
</dbReference>
<evidence type="ECO:0000256" key="1">
    <source>
        <dbReference type="ARBA" id="ARBA00022801"/>
    </source>
</evidence>
<accession>A0A6V8PHX9</accession>
<dbReference type="EMBL" id="BLSA01000001">
    <property type="protein sequence ID" value="GFP31710.1"/>
    <property type="molecule type" value="Genomic_DNA"/>
</dbReference>
<dbReference type="GO" id="GO:0006508">
    <property type="term" value="P:proteolysis"/>
    <property type="evidence" value="ECO:0007669"/>
    <property type="project" value="InterPro"/>
</dbReference>
<keyword evidence="1" id="KW-0378">Hydrolase</keyword>
<reference evidence="3 4" key="1">
    <citation type="journal article" date="2020" name="Front. Microbiol.">
        <title>Single-cell genomics of novel Actinobacteria with the Wood-Ljungdahl pathway discovered in a serpentinizing system.</title>
        <authorList>
            <person name="Merino N."/>
            <person name="Kawai M."/>
            <person name="Boyd E.S."/>
            <person name="Colman D.R."/>
            <person name="McGlynn S.E."/>
            <person name="Nealson K.H."/>
            <person name="Kurokawa K."/>
            <person name="Hongoh Y."/>
        </authorList>
    </citation>
    <scope>NUCLEOTIDE SEQUENCE [LARGE SCALE GENOMIC DNA]</scope>
    <source>
        <strain evidence="3 4">S42</strain>
    </source>
</reference>
<comment type="caution">
    <text evidence="3">The sequence shown here is derived from an EMBL/GenBank/DDBJ whole genome shotgun (WGS) entry which is preliminary data.</text>
</comment>
<dbReference type="PROSITE" id="PS50175">
    <property type="entry name" value="ASP_PROT_RETROV"/>
    <property type="match status" value="1"/>
</dbReference>
<dbReference type="PROSITE" id="PS00141">
    <property type="entry name" value="ASP_PROTEASE"/>
    <property type="match status" value="1"/>
</dbReference>
<evidence type="ECO:0000313" key="3">
    <source>
        <dbReference type="EMBL" id="GFP31710.1"/>
    </source>
</evidence>
<name>A0A6V8PHX9_9ACTN</name>
<sequence length="143" mass="16005">MIIGGRFIGDAPYFVAHVRSPQFQGLVWLLADTGASRTTLLDRDVRLLGIPTQALEPALLPLIGIGGSVRSFVLRNVELTFASDEGDVVLQQDLWVVQHDLDRLPPEEVSRILRLPSVMGRDLINRFHFVCDYQAGTVNLERR</sequence>
<gene>
    <name evidence="3" type="ORF">HKBW3S42_00017</name>
</gene>
<dbReference type="InterPro" id="IPR001995">
    <property type="entry name" value="Peptidase_A2_cat"/>
</dbReference>
<dbReference type="SUPFAM" id="SSF50630">
    <property type="entry name" value="Acid proteases"/>
    <property type="match status" value="1"/>
</dbReference>
<dbReference type="InterPro" id="IPR021109">
    <property type="entry name" value="Peptidase_aspartic_dom_sf"/>
</dbReference>
<dbReference type="InterPro" id="IPR001969">
    <property type="entry name" value="Aspartic_peptidase_AS"/>
</dbReference>
<protein>
    <recommendedName>
        <fullName evidence="2">Peptidase A2 domain-containing protein</fullName>
    </recommendedName>
</protein>
<dbReference type="Gene3D" id="2.40.70.10">
    <property type="entry name" value="Acid Proteases"/>
    <property type="match status" value="1"/>
</dbReference>
<dbReference type="AlphaFoldDB" id="A0A6V8PHX9"/>
<organism evidence="3 4">
    <name type="scientific">Candidatus Hakubella thermalkaliphila</name>
    <dbReference type="NCBI Taxonomy" id="2754717"/>
    <lineage>
        <taxon>Bacteria</taxon>
        <taxon>Bacillati</taxon>
        <taxon>Actinomycetota</taxon>
        <taxon>Actinomycetota incertae sedis</taxon>
        <taxon>Candidatus Hakubellales</taxon>
        <taxon>Candidatus Hakubellaceae</taxon>
        <taxon>Candidatus Hakubella</taxon>
    </lineage>
</organism>
<proteinExistence type="predicted"/>
<evidence type="ECO:0000259" key="2">
    <source>
        <dbReference type="PROSITE" id="PS50175"/>
    </source>
</evidence>